<keyword evidence="1" id="KW-0812">Transmembrane</keyword>
<dbReference type="Pfam" id="PF07332">
    <property type="entry name" value="Phage_holin_3_6"/>
    <property type="match status" value="1"/>
</dbReference>
<keyword evidence="3" id="KW-1185">Reference proteome</keyword>
<comment type="caution">
    <text evidence="2">The sequence shown here is derived from an EMBL/GenBank/DDBJ whole genome shotgun (WGS) entry which is preliminary data.</text>
</comment>
<organism evidence="2 3">
    <name type="scientific">Mucilaginibacter pedocola</name>
    <dbReference type="NCBI Taxonomy" id="1792845"/>
    <lineage>
        <taxon>Bacteria</taxon>
        <taxon>Pseudomonadati</taxon>
        <taxon>Bacteroidota</taxon>
        <taxon>Sphingobacteriia</taxon>
        <taxon>Sphingobacteriales</taxon>
        <taxon>Sphingobacteriaceae</taxon>
        <taxon>Mucilaginibacter</taxon>
    </lineage>
</organism>
<dbReference type="EMBL" id="MBTF01000005">
    <property type="protein sequence ID" value="OOQ60613.1"/>
    <property type="molecule type" value="Genomic_DNA"/>
</dbReference>
<dbReference type="OrthoDB" id="675470at2"/>
<dbReference type="STRING" id="1792845.BC343_23740"/>
<reference evidence="2 3" key="1">
    <citation type="submission" date="2016-07" db="EMBL/GenBank/DDBJ databases">
        <title>Genomic analysis of zinc-resistant bacterium Mucilaginibacter pedocola TBZ30.</title>
        <authorList>
            <person name="Huang J."/>
            <person name="Tang J."/>
        </authorList>
    </citation>
    <scope>NUCLEOTIDE SEQUENCE [LARGE SCALE GENOMIC DNA]</scope>
    <source>
        <strain evidence="2 3">TBZ30</strain>
    </source>
</reference>
<accession>A0A1S9PI32</accession>
<keyword evidence="1" id="KW-1133">Transmembrane helix</keyword>
<keyword evidence="1" id="KW-0472">Membrane</keyword>
<feature type="transmembrane region" description="Helical" evidence="1">
    <location>
        <begin position="39"/>
        <end position="67"/>
    </location>
</feature>
<evidence type="ECO:0000256" key="1">
    <source>
        <dbReference type="SAM" id="Phobius"/>
    </source>
</evidence>
<feature type="transmembrane region" description="Helical" evidence="1">
    <location>
        <begin position="79"/>
        <end position="96"/>
    </location>
</feature>
<gene>
    <name evidence="2" type="ORF">BC343_23740</name>
</gene>
<evidence type="ECO:0000313" key="2">
    <source>
        <dbReference type="EMBL" id="OOQ60613.1"/>
    </source>
</evidence>
<dbReference type="Proteomes" id="UP000189739">
    <property type="component" value="Unassembled WGS sequence"/>
</dbReference>
<dbReference type="InterPro" id="IPR009937">
    <property type="entry name" value="Phage_holin_3_6"/>
</dbReference>
<dbReference type="RefSeq" id="WP_078347314.1">
    <property type="nucleotide sequence ID" value="NZ_MBTF01000005.1"/>
</dbReference>
<dbReference type="AlphaFoldDB" id="A0A1S9PI32"/>
<sequence length="114" mass="13098">MEPQKEKEQVRPIVEQVQEYVETRVRLLKLEVIERSTSIIANIVVELIVIISLVLTFLFASFTLALFLGDVFHSNWKGFGSVAVLYLLFAVLLMVAKKPIERPIVNILVRKLFK</sequence>
<name>A0A1S9PI32_9SPHI</name>
<proteinExistence type="predicted"/>
<evidence type="ECO:0000313" key="3">
    <source>
        <dbReference type="Proteomes" id="UP000189739"/>
    </source>
</evidence>
<protein>
    <recommendedName>
        <fullName evidence="4">Phage holin family protein</fullName>
    </recommendedName>
</protein>
<evidence type="ECO:0008006" key="4">
    <source>
        <dbReference type="Google" id="ProtNLM"/>
    </source>
</evidence>